<dbReference type="Proteomes" id="UP000308133">
    <property type="component" value="Unassembled WGS sequence"/>
</dbReference>
<evidence type="ECO:0000313" key="3">
    <source>
        <dbReference type="Proteomes" id="UP000308133"/>
    </source>
</evidence>
<protein>
    <submittedName>
        <fullName evidence="2">Uncharacterized protein</fullName>
    </submittedName>
</protein>
<sequence length="289" mass="32550">MRIPELPGTVVEVQNEQQESFTEHDHRCQIRRAQCNIEIVPDSAFTLSLKFDANSPWFHQMLVVRAEVDGIFVGEFAPMAKPRIRLTHRVNREGSQRQKMIFSAATYGEDSTMELTTQQRDSLGTIVLDIGRGELIGRIPPSADVLRDHHHRLTTAESGPPTLILDERAFKGKEPVKFCTKFGAVQHVAPPSMLQMRCIGPRYRFTFNYGTSSRTKAELKEEVQEAVKREPVDPPGVGPQQPLVQATSTNEDDDIVFLFEHRSAKRKRTVVKREDGSSSGRSAEVISLD</sequence>
<evidence type="ECO:0000313" key="2">
    <source>
        <dbReference type="EMBL" id="TKX24848.1"/>
    </source>
</evidence>
<reference evidence="2 3" key="1">
    <citation type="submission" date="2018-02" db="EMBL/GenBank/DDBJ databases">
        <title>Draft genome sequences of Elsinoe sp., causing black scab on jojoba.</title>
        <authorList>
            <person name="Stodart B."/>
            <person name="Jeffress S."/>
            <person name="Ash G."/>
            <person name="Arun Chinnappa K."/>
        </authorList>
    </citation>
    <scope>NUCLEOTIDE SEQUENCE [LARGE SCALE GENOMIC DNA]</scope>
    <source>
        <strain evidence="2 3">Hillstone_2</strain>
    </source>
</reference>
<proteinExistence type="predicted"/>
<accession>A0A4U7B107</accession>
<name>A0A4U7B107_9PEZI</name>
<evidence type="ECO:0000256" key="1">
    <source>
        <dbReference type="SAM" id="MobiDB-lite"/>
    </source>
</evidence>
<feature type="region of interest" description="Disordered" evidence="1">
    <location>
        <begin position="268"/>
        <end position="289"/>
    </location>
</feature>
<gene>
    <name evidence="2" type="ORF">C1H76_3023</name>
</gene>
<dbReference type="AlphaFoldDB" id="A0A4U7B107"/>
<dbReference type="EMBL" id="PTQR01000038">
    <property type="protein sequence ID" value="TKX24848.1"/>
    <property type="molecule type" value="Genomic_DNA"/>
</dbReference>
<feature type="region of interest" description="Disordered" evidence="1">
    <location>
        <begin position="228"/>
        <end position="247"/>
    </location>
</feature>
<comment type="caution">
    <text evidence="2">The sequence shown here is derived from an EMBL/GenBank/DDBJ whole genome shotgun (WGS) entry which is preliminary data.</text>
</comment>
<organism evidence="2 3">
    <name type="scientific">Elsinoe australis</name>
    <dbReference type="NCBI Taxonomy" id="40998"/>
    <lineage>
        <taxon>Eukaryota</taxon>
        <taxon>Fungi</taxon>
        <taxon>Dikarya</taxon>
        <taxon>Ascomycota</taxon>
        <taxon>Pezizomycotina</taxon>
        <taxon>Dothideomycetes</taxon>
        <taxon>Dothideomycetidae</taxon>
        <taxon>Myriangiales</taxon>
        <taxon>Elsinoaceae</taxon>
        <taxon>Elsinoe</taxon>
    </lineage>
</organism>